<protein>
    <submittedName>
        <fullName evidence="2">Adhesin</fullName>
    </submittedName>
</protein>
<proteinExistence type="predicted"/>
<dbReference type="AlphaFoldDB" id="A0A0D6PEI3"/>
<reference evidence="2 3" key="1">
    <citation type="submission" date="2012-11" db="EMBL/GenBank/DDBJ databases">
        <title>Whole genome sequence of Acidocella aminolytica 101 = DSM 11237.</title>
        <authorList>
            <person name="Azuma Y."/>
            <person name="Higashiura N."/>
            <person name="Hirakawa H."/>
            <person name="Matsushita K."/>
        </authorList>
    </citation>
    <scope>NUCLEOTIDE SEQUENCE [LARGE SCALE GENOMIC DNA]</scope>
    <source>
        <strain evidence="3">101 / DSM 11237</strain>
    </source>
</reference>
<evidence type="ECO:0000313" key="2">
    <source>
        <dbReference type="EMBL" id="GAN80155.1"/>
    </source>
</evidence>
<evidence type="ECO:0000313" key="3">
    <source>
        <dbReference type="Proteomes" id="UP000032668"/>
    </source>
</evidence>
<gene>
    <name evidence="2" type="ORF">Aam_039_037</name>
</gene>
<dbReference type="Pfam" id="PF13403">
    <property type="entry name" value="Hint_2"/>
    <property type="match status" value="1"/>
</dbReference>
<organism evidence="2 3">
    <name type="scientific">Acidocella aminolytica 101 = DSM 11237</name>
    <dbReference type="NCBI Taxonomy" id="1120923"/>
    <lineage>
        <taxon>Bacteria</taxon>
        <taxon>Pseudomonadati</taxon>
        <taxon>Pseudomonadota</taxon>
        <taxon>Alphaproteobacteria</taxon>
        <taxon>Acetobacterales</taxon>
        <taxon>Acidocellaceae</taxon>
        <taxon>Acidocella</taxon>
    </lineage>
</organism>
<dbReference type="EMBL" id="BANC01000039">
    <property type="protein sequence ID" value="GAN80155.1"/>
    <property type="molecule type" value="Genomic_DNA"/>
</dbReference>
<feature type="domain" description="Hedgehog/Intein (Hint)" evidence="1">
    <location>
        <begin position="264"/>
        <end position="398"/>
    </location>
</feature>
<dbReference type="InterPro" id="IPR028992">
    <property type="entry name" value="Hedgehog/Intein_dom"/>
</dbReference>
<dbReference type="STRING" id="1120923.SAMN02746095_01473"/>
<dbReference type="InterPro" id="IPR036844">
    <property type="entry name" value="Hint_dom_sf"/>
</dbReference>
<keyword evidence="3" id="KW-1185">Reference proteome</keyword>
<comment type="caution">
    <text evidence="2">The sequence shown here is derived from an EMBL/GenBank/DDBJ whole genome shotgun (WGS) entry which is preliminary data.</text>
</comment>
<sequence length="453" mass="46747">MVDWTWTGAGSNTDWETPGNWVNNATYDVGNYPGMKYATAVTINSGAIISFSSESIANIATILLDGDVSISGTGKLAPQHFVVDTGSAITLGADVNFVASNGLSLSGTGLAIISGGTLSESGQPLSLSASQTLELSGDAQATFANGAGTGTIVLSGADLAFNSGGSTATIDFADVASGGTANILSVPTYASDLTITNLGYGDQIYAVGDILELQANGGDTYSLIDTHGGSYTSTVASSVVLASGANVNDFAMQGGYFVYTGSAPCFYAGTMIATPSGEVAVEEIKAGDMVLTQAGMALAVRWVGQSTVSTRFADSLRALPVRIKAGALADGVPVRDLLVSPDHALWIDGLLVQAGALVNNVNIIREADVPEIFSYYHLELASHEVLLADGAPAESFVDNVDRMSFSNWTGREEPPAWIPEMACPRAKSARQIPPALRARLDKRAGLLIEQAAA</sequence>
<dbReference type="Gene3D" id="2.170.16.10">
    <property type="entry name" value="Hedgehog/Intein (Hint) domain"/>
    <property type="match status" value="1"/>
</dbReference>
<accession>A0A0D6PEI3</accession>
<dbReference type="Proteomes" id="UP000032668">
    <property type="component" value="Unassembled WGS sequence"/>
</dbReference>
<name>A0A0D6PEI3_9PROT</name>
<evidence type="ECO:0000259" key="1">
    <source>
        <dbReference type="Pfam" id="PF13403"/>
    </source>
</evidence>
<dbReference type="SUPFAM" id="SSF51294">
    <property type="entry name" value="Hedgehog/intein (Hint) domain"/>
    <property type="match status" value="1"/>
</dbReference>